<sequence length="77" mass="8199">MTMRDPWIDAAAHGVAYLLVGLFVVALIAVSLAIAACALVWWVLRRLAPIVWTFCALVLVGLVLTAGCLVLHGAGVW</sequence>
<dbReference type="EMBL" id="MT161385">
    <property type="protein sequence ID" value="QJI53042.1"/>
    <property type="molecule type" value="Genomic_DNA"/>
</dbReference>
<dbReference type="Proteomes" id="UP000671952">
    <property type="component" value="Segment"/>
</dbReference>
<gene>
    <name evidence="2" type="ORF">XccvBFoX4_gp88</name>
</gene>
<keyword evidence="1" id="KW-0472">Membrane</keyword>
<feature type="transmembrane region" description="Helical" evidence="1">
    <location>
        <begin position="15"/>
        <end position="44"/>
    </location>
</feature>
<reference evidence="2" key="1">
    <citation type="submission" date="2020-03" db="EMBL/GenBank/DDBJ databases">
        <title>Development of an integrated pest management strategy to control Xanthomonas campestris pv. campestris by using bacteriophages.</title>
        <authorList>
            <person name="Holtappels D."/>
            <person name="Rombouts S."/>
            <person name="Lavigne R."/>
            <person name="Wagemans J."/>
        </authorList>
    </citation>
    <scope>NUCLEOTIDE SEQUENCE</scope>
</reference>
<protein>
    <submittedName>
        <fullName evidence="2">Uncharacterized protein</fullName>
    </submittedName>
</protein>
<evidence type="ECO:0000313" key="3">
    <source>
        <dbReference type="Proteomes" id="UP000671952"/>
    </source>
</evidence>
<accession>A0A858WJ53</accession>
<evidence type="ECO:0000256" key="1">
    <source>
        <dbReference type="SAM" id="Phobius"/>
    </source>
</evidence>
<keyword evidence="1" id="KW-0812">Transmembrane</keyword>
<feature type="transmembrane region" description="Helical" evidence="1">
    <location>
        <begin position="51"/>
        <end position="74"/>
    </location>
</feature>
<keyword evidence="1" id="KW-1133">Transmembrane helix</keyword>
<evidence type="ECO:0000313" key="2">
    <source>
        <dbReference type="EMBL" id="QJI53042.1"/>
    </source>
</evidence>
<keyword evidence="3" id="KW-1185">Reference proteome</keyword>
<proteinExistence type="predicted"/>
<organism evidence="2 3">
    <name type="scientific">Xanthomonas phage FoX4</name>
    <dbReference type="NCBI Taxonomy" id="2723900"/>
    <lineage>
        <taxon>Viruses</taxon>
        <taxon>Duplodnaviria</taxon>
        <taxon>Heunggongvirae</taxon>
        <taxon>Uroviricota</taxon>
        <taxon>Caudoviricetes</taxon>
        <taxon>Foxquatrovirus</taxon>
        <taxon>Foxquatrovirus fox4</taxon>
    </lineage>
</organism>
<name>A0A858WJ53_9CAUD</name>